<gene>
    <name evidence="1" type="ORF">RIF25_08160</name>
</gene>
<dbReference type="Pfam" id="PF07366">
    <property type="entry name" value="SnoaL"/>
    <property type="match status" value="1"/>
</dbReference>
<dbReference type="InterPro" id="IPR009959">
    <property type="entry name" value="Cyclase_SnoaL-like"/>
</dbReference>
<evidence type="ECO:0000313" key="1">
    <source>
        <dbReference type="EMBL" id="MDS3860787.1"/>
    </source>
</evidence>
<dbReference type="PANTHER" id="PTHR38436:SF1">
    <property type="entry name" value="ESTER CYCLASE"/>
    <property type="match status" value="1"/>
</dbReference>
<dbReference type="PANTHER" id="PTHR38436">
    <property type="entry name" value="POLYKETIDE CYCLASE SNOAL-LIKE DOMAIN"/>
    <property type="match status" value="1"/>
</dbReference>
<dbReference type="RefSeq" id="WP_322878052.1">
    <property type="nucleotide sequence ID" value="NZ_JAVMIP010000006.1"/>
</dbReference>
<comment type="caution">
    <text evidence="1">The sequence shown here is derived from an EMBL/GenBank/DDBJ whole genome shotgun (WGS) entry which is preliminary data.</text>
</comment>
<sequence>MAEHENLLRANTSLVLGFYRAFDERKIDQAIALLSANFTAHLAGIPETLGLPEFQAFGLSFYTAFTQGEHTFTEIVTTEDRVITSGTFCTLHSGPFQGLPATHQRVSIEVMHIDRLENGKIAEHWGQGHALGLLQQLGLIIVPGPKFVSQVIKHKTSNIFSPK</sequence>
<dbReference type="SUPFAM" id="SSF54427">
    <property type="entry name" value="NTF2-like"/>
    <property type="match status" value="1"/>
</dbReference>
<keyword evidence="2" id="KW-1185">Reference proteome</keyword>
<dbReference type="InterPro" id="IPR032710">
    <property type="entry name" value="NTF2-like_dom_sf"/>
</dbReference>
<dbReference type="AlphaFoldDB" id="A0AAE4JZG5"/>
<dbReference type="GO" id="GO:0030638">
    <property type="term" value="P:polyketide metabolic process"/>
    <property type="evidence" value="ECO:0007669"/>
    <property type="project" value="InterPro"/>
</dbReference>
<reference evidence="2" key="1">
    <citation type="submission" date="2023-07" db="EMBL/GenBank/DDBJ databases">
        <authorList>
            <person name="Luz R."/>
            <person name="Cordeiro R."/>
            <person name="Fonseca A."/>
            <person name="Goncalves V."/>
        </authorList>
    </citation>
    <scope>NUCLEOTIDE SEQUENCE [LARGE SCALE GENOMIC DNA]</scope>
    <source>
        <strain evidence="2">BACA0444</strain>
    </source>
</reference>
<dbReference type="Proteomes" id="UP001268256">
    <property type="component" value="Unassembled WGS sequence"/>
</dbReference>
<organism evidence="1 2">
    <name type="scientific">Pseudocalidococcus azoricus BACA0444</name>
    <dbReference type="NCBI Taxonomy" id="2918990"/>
    <lineage>
        <taxon>Bacteria</taxon>
        <taxon>Bacillati</taxon>
        <taxon>Cyanobacteriota</taxon>
        <taxon>Cyanophyceae</taxon>
        <taxon>Acaryochloridales</taxon>
        <taxon>Thermosynechococcaceae</taxon>
        <taxon>Pseudocalidococcus</taxon>
        <taxon>Pseudocalidococcus azoricus</taxon>
    </lineage>
</organism>
<proteinExistence type="predicted"/>
<name>A0AAE4JZG5_9CYAN</name>
<dbReference type="EMBL" id="JAVMIP010000006">
    <property type="protein sequence ID" value="MDS3860787.1"/>
    <property type="molecule type" value="Genomic_DNA"/>
</dbReference>
<dbReference type="Gene3D" id="3.10.450.50">
    <property type="match status" value="1"/>
</dbReference>
<protein>
    <submittedName>
        <fullName evidence="1">Ester cyclase</fullName>
    </submittedName>
</protein>
<evidence type="ECO:0000313" key="2">
    <source>
        <dbReference type="Proteomes" id="UP001268256"/>
    </source>
</evidence>
<accession>A0AAE4JZG5</accession>